<keyword evidence="2" id="KW-1185">Reference proteome</keyword>
<dbReference type="EMBL" id="JBHTLS010000009">
    <property type="protein sequence ID" value="MFD1103689.1"/>
    <property type="molecule type" value="Genomic_DNA"/>
</dbReference>
<evidence type="ECO:0000313" key="2">
    <source>
        <dbReference type="Proteomes" id="UP001597203"/>
    </source>
</evidence>
<proteinExistence type="predicted"/>
<gene>
    <name evidence="1" type="ORF">ACFQ24_01990</name>
</gene>
<dbReference type="RefSeq" id="WP_380908690.1">
    <property type="nucleotide sequence ID" value="NZ_JBHTLS010000009.1"/>
</dbReference>
<reference evidence="2" key="1">
    <citation type="journal article" date="2019" name="Int. J. Syst. Evol. Microbiol.">
        <title>The Global Catalogue of Microorganisms (GCM) 10K type strain sequencing project: providing services to taxonomists for standard genome sequencing and annotation.</title>
        <authorList>
            <consortium name="The Broad Institute Genomics Platform"/>
            <consortium name="The Broad Institute Genome Sequencing Center for Infectious Disease"/>
            <person name="Wu L."/>
            <person name="Ma J."/>
        </authorList>
    </citation>
    <scope>NUCLEOTIDE SEQUENCE [LARGE SCALE GENOMIC DNA]</scope>
    <source>
        <strain evidence="2">CCUG 54329</strain>
    </source>
</reference>
<organism evidence="1 2">
    <name type="scientific">Sphingobium olei</name>
    <dbReference type="NCBI Taxonomy" id="420955"/>
    <lineage>
        <taxon>Bacteria</taxon>
        <taxon>Pseudomonadati</taxon>
        <taxon>Pseudomonadota</taxon>
        <taxon>Alphaproteobacteria</taxon>
        <taxon>Sphingomonadales</taxon>
        <taxon>Sphingomonadaceae</taxon>
        <taxon>Sphingobium</taxon>
    </lineage>
</organism>
<protein>
    <submittedName>
        <fullName evidence="1">Uncharacterized protein</fullName>
    </submittedName>
</protein>
<comment type="caution">
    <text evidence="1">The sequence shown here is derived from an EMBL/GenBank/DDBJ whole genome shotgun (WGS) entry which is preliminary data.</text>
</comment>
<accession>A0ABW3NWZ0</accession>
<sequence>MAHPLMPDADFSPDDIAKAQEIANAITLACTPAQHNAMLPFCAEPNLNPITLPLGMANHHVNGLAVSLGTLQPDLRDRLIANIPGQIQAAIEGSSS</sequence>
<evidence type="ECO:0000313" key="1">
    <source>
        <dbReference type="EMBL" id="MFD1103689.1"/>
    </source>
</evidence>
<name>A0ABW3NWZ0_9SPHN</name>
<dbReference type="Proteomes" id="UP001597203">
    <property type="component" value="Unassembled WGS sequence"/>
</dbReference>